<dbReference type="Gene3D" id="3.40.309.10">
    <property type="entry name" value="Aldehyde Dehydrogenase, Chain A, domain 2"/>
    <property type="match status" value="1"/>
</dbReference>
<dbReference type="AlphaFoldDB" id="A0A250XKY6"/>
<evidence type="ECO:0000313" key="6">
    <source>
        <dbReference type="EMBL" id="GAX83738.1"/>
    </source>
</evidence>
<dbReference type="GO" id="GO:0006210">
    <property type="term" value="P:thymine catabolic process"/>
    <property type="evidence" value="ECO:0007669"/>
    <property type="project" value="TreeGrafter"/>
</dbReference>
<evidence type="ECO:0000256" key="3">
    <source>
        <dbReference type="ARBA" id="ARBA00023002"/>
    </source>
</evidence>
<accession>A0A250XKY6</accession>
<dbReference type="InterPro" id="IPR016163">
    <property type="entry name" value="Ald_DH_C"/>
</dbReference>
<dbReference type="Pfam" id="PF00171">
    <property type="entry name" value="Aldedh"/>
    <property type="match status" value="1"/>
</dbReference>
<dbReference type="FunFam" id="3.40.309.10:FF:000002">
    <property type="entry name" value="Methylmalonate-semialdehyde dehydrogenase (Acylating)"/>
    <property type="match status" value="1"/>
</dbReference>
<dbReference type="Proteomes" id="UP000232323">
    <property type="component" value="Unassembled WGS sequence"/>
</dbReference>
<dbReference type="InterPro" id="IPR010061">
    <property type="entry name" value="MeMal-semiAld_DH"/>
</dbReference>
<dbReference type="InterPro" id="IPR016162">
    <property type="entry name" value="Ald_DH_N"/>
</dbReference>
<comment type="similarity">
    <text evidence="1">Belongs to the aldehyde dehydrogenase family.</text>
</comment>
<gene>
    <name evidence="6" type="ORF">CEUSTIGMA_g11163.t1</name>
</gene>
<dbReference type="InterPro" id="IPR016160">
    <property type="entry name" value="Ald_DH_CS_CYS"/>
</dbReference>
<proteinExistence type="inferred from homology"/>
<dbReference type="NCBIfam" id="TIGR01722">
    <property type="entry name" value="MMSDH"/>
    <property type="match status" value="1"/>
</dbReference>
<dbReference type="PANTHER" id="PTHR43866">
    <property type="entry name" value="MALONATE-SEMIALDEHYDE DEHYDROGENASE"/>
    <property type="match status" value="1"/>
</dbReference>
<dbReference type="PANTHER" id="PTHR43866:SF3">
    <property type="entry name" value="METHYLMALONATE-SEMIALDEHYDE DEHYDROGENASE [ACYLATING], MITOCHONDRIAL"/>
    <property type="match status" value="1"/>
</dbReference>
<evidence type="ECO:0000256" key="2">
    <source>
        <dbReference type="ARBA" id="ARBA00013048"/>
    </source>
</evidence>
<comment type="caution">
    <text evidence="6">The sequence shown here is derived from an EMBL/GenBank/DDBJ whole genome shotgun (WGS) entry which is preliminary data.</text>
</comment>
<dbReference type="GO" id="GO:0005739">
    <property type="term" value="C:mitochondrion"/>
    <property type="evidence" value="ECO:0007669"/>
    <property type="project" value="TreeGrafter"/>
</dbReference>
<sequence>MMWSLRHVRGLALSNEGSIVPLFLEVSNRSISVNSGSKGENVKLLIDGEFRESRSSSWIDVLNPATQEVVSRLPLTTNQEFNEAVQSAKDAFPKWRDTALPNRIRVMLKLQDLIRKHTDELALSITTEQGKTLSDAKGDVFRGLEVVEASCGIAPFLAGDVLENMAAGIDCYSIRQPLGVVAGICPFNFPAMVPLWMIPVAVTSGNTMVLKPSERDPGAAMILADLALQAGLPKGVLNIVHGTRDVVNSILDHPDIKAVAFVGSDQAGKHIYQRGCANGKRVQSNMGAKNHAVIMPDADVDSTVQALTGAAFGAAGQRCMAISAAVFVGGFEKWKQPLLDCVKALKVGAGIEPDTDVGPVISKESKARCEKLIQAGIDQGAQCLIDGRGVKVPGYEHGNFVGPTLLAGVKTNMDCYQDEIFGPVLSCLEVDTLDEALAVVNSNEHGNGTAIFTRSGAAARRFQHEVEVGMVGINVPIPVPLPFMFSFTGWRGSFAGDLHMYGKAGVHFFTQPKTITTKWNPEDVALCAGAVASTSSAVKGTGGRIPGLDRVGA</sequence>
<keyword evidence="4" id="KW-0520">NAD</keyword>
<evidence type="ECO:0000259" key="5">
    <source>
        <dbReference type="Pfam" id="PF00171"/>
    </source>
</evidence>
<name>A0A250XKY6_9CHLO</name>
<organism evidence="6 7">
    <name type="scientific">Chlamydomonas eustigma</name>
    <dbReference type="NCBI Taxonomy" id="1157962"/>
    <lineage>
        <taxon>Eukaryota</taxon>
        <taxon>Viridiplantae</taxon>
        <taxon>Chlorophyta</taxon>
        <taxon>core chlorophytes</taxon>
        <taxon>Chlorophyceae</taxon>
        <taxon>CS clade</taxon>
        <taxon>Chlamydomonadales</taxon>
        <taxon>Chlamydomonadaceae</taxon>
        <taxon>Chlamydomonas</taxon>
    </lineage>
</organism>
<dbReference type="PROSITE" id="PS00070">
    <property type="entry name" value="ALDEHYDE_DEHYDR_CYS"/>
    <property type="match status" value="1"/>
</dbReference>
<dbReference type="EMBL" id="BEGY01000106">
    <property type="protein sequence ID" value="GAX83738.1"/>
    <property type="molecule type" value="Genomic_DNA"/>
</dbReference>
<keyword evidence="3" id="KW-0560">Oxidoreductase</keyword>
<dbReference type="InterPro" id="IPR015590">
    <property type="entry name" value="Aldehyde_DH_dom"/>
</dbReference>
<reference evidence="6 7" key="1">
    <citation type="submission" date="2017-08" db="EMBL/GenBank/DDBJ databases">
        <title>Acidophilic green algal genome provides insights into adaptation to an acidic environment.</title>
        <authorList>
            <person name="Hirooka S."/>
            <person name="Hirose Y."/>
            <person name="Kanesaki Y."/>
            <person name="Higuchi S."/>
            <person name="Fujiwara T."/>
            <person name="Onuma R."/>
            <person name="Era A."/>
            <person name="Ohbayashi R."/>
            <person name="Uzuka A."/>
            <person name="Nozaki H."/>
            <person name="Yoshikawa H."/>
            <person name="Miyagishima S.Y."/>
        </authorList>
    </citation>
    <scope>NUCLEOTIDE SEQUENCE [LARGE SCALE GENOMIC DNA]</scope>
    <source>
        <strain evidence="6 7">NIES-2499</strain>
    </source>
</reference>
<feature type="domain" description="Aldehyde dehydrogenase" evidence="5">
    <location>
        <begin position="51"/>
        <end position="515"/>
    </location>
</feature>
<keyword evidence="7" id="KW-1185">Reference proteome</keyword>
<dbReference type="SUPFAM" id="SSF53720">
    <property type="entry name" value="ALDH-like"/>
    <property type="match status" value="1"/>
</dbReference>
<evidence type="ECO:0000313" key="7">
    <source>
        <dbReference type="Proteomes" id="UP000232323"/>
    </source>
</evidence>
<dbReference type="GO" id="GO:0006574">
    <property type="term" value="P:L-valine catabolic process"/>
    <property type="evidence" value="ECO:0007669"/>
    <property type="project" value="TreeGrafter"/>
</dbReference>
<dbReference type="Gene3D" id="3.40.605.10">
    <property type="entry name" value="Aldehyde Dehydrogenase, Chain A, domain 1"/>
    <property type="match status" value="1"/>
</dbReference>
<dbReference type="InterPro" id="IPR016161">
    <property type="entry name" value="Ald_DH/histidinol_DH"/>
</dbReference>
<dbReference type="GO" id="GO:0004491">
    <property type="term" value="F:methylmalonate-semialdehyde dehydrogenase (acylating, NAD) activity"/>
    <property type="evidence" value="ECO:0007669"/>
    <property type="project" value="UniProtKB-EC"/>
</dbReference>
<dbReference type="CDD" id="cd07085">
    <property type="entry name" value="ALDH_F6_MMSDH"/>
    <property type="match status" value="1"/>
</dbReference>
<dbReference type="FunFam" id="3.40.605.10:FF:000003">
    <property type="entry name" value="Methylmalonate-semialdehyde dehydrogenase [acylating]"/>
    <property type="match status" value="1"/>
</dbReference>
<protein>
    <recommendedName>
        <fullName evidence="2">methylmalonate-semialdehyde dehydrogenase (CoA acylating)</fullName>
        <ecNumber evidence="2">1.2.1.27</ecNumber>
    </recommendedName>
</protein>
<dbReference type="EC" id="1.2.1.27" evidence="2"/>
<evidence type="ECO:0000256" key="1">
    <source>
        <dbReference type="ARBA" id="ARBA00009986"/>
    </source>
</evidence>
<dbReference type="STRING" id="1157962.A0A250XKY6"/>
<evidence type="ECO:0000256" key="4">
    <source>
        <dbReference type="ARBA" id="ARBA00023027"/>
    </source>
</evidence>
<dbReference type="OrthoDB" id="310895at2759"/>